<dbReference type="EMBL" id="NHOC01000017">
    <property type="protein sequence ID" value="OUM19499.1"/>
    <property type="molecule type" value="Genomic_DNA"/>
</dbReference>
<dbReference type="InterPro" id="IPR023582">
    <property type="entry name" value="Impact"/>
</dbReference>
<dbReference type="InterPro" id="IPR020569">
    <property type="entry name" value="UPF0029_Impact_CS"/>
</dbReference>
<dbReference type="Gene3D" id="3.30.230.30">
    <property type="entry name" value="Impact, N-terminal domain"/>
    <property type="match status" value="1"/>
</dbReference>
<dbReference type="InterPro" id="IPR020568">
    <property type="entry name" value="Ribosomal_Su5_D2-typ_SF"/>
</dbReference>
<dbReference type="PROSITE" id="PS00910">
    <property type="entry name" value="UPF0029"/>
    <property type="match status" value="1"/>
</dbReference>
<dbReference type="RefSeq" id="WP_087022280.1">
    <property type="nucleotide sequence ID" value="NZ_NHOC01000017.1"/>
</dbReference>
<dbReference type="PANTHER" id="PTHR16301:SF20">
    <property type="entry name" value="IMPACT FAMILY MEMBER YIGZ"/>
    <property type="match status" value="1"/>
</dbReference>
<organism evidence="5 6">
    <name type="scientific">Butyricicoccus porcorum</name>
    <dbReference type="NCBI Taxonomy" id="1945634"/>
    <lineage>
        <taxon>Bacteria</taxon>
        <taxon>Bacillati</taxon>
        <taxon>Bacillota</taxon>
        <taxon>Clostridia</taxon>
        <taxon>Eubacteriales</taxon>
        <taxon>Butyricicoccaceae</taxon>
        <taxon>Butyricicoccus</taxon>
    </lineage>
</organism>
<accession>A0A252F199</accession>
<dbReference type="Proteomes" id="UP000194903">
    <property type="component" value="Unassembled WGS sequence"/>
</dbReference>
<gene>
    <name evidence="5" type="ORF">CBW42_12810</name>
    <name evidence="4" type="ORF">CBW42_13535</name>
</gene>
<dbReference type="InterPro" id="IPR015269">
    <property type="entry name" value="UPF0029_Impact_C"/>
</dbReference>
<name>A0A252F199_9FIRM</name>
<dbReference type="InterPro" id="IPR015796">
    <property type="entry name" value="Impact_YigZ-like"/>
</dbReference>
<dbReference type="InterPro" id="IPR001498">
    <property type="entry name" value="Impact_N"/>
</dbReference>
<comment type="similarity">
    <text evidence="1">Belongs to the IMPACT family.</text>
</comment>
<dbReference type="GO" id="GO:0006446">
    <property type="term" value="P:regulation of translational initiation"/>
    <property type="evidence" value="ECO:0007669"/>
    <property type="project" value="TreeGrafter"/>
</dbReference>
<evidence type="ECO:0000259" key="2">
    <source>
        <dbReference type="Pfam" id="PF01205"/>
    </source>
</evidence>
<dbReference type="SUPFAM" id="SSF54980">
    <property type="entry name" value="EF-G C-terminal domain-like"/>
    <property type="match status" value="1"/>
</dbReference>
<dbReference type="AlphaFoldDB" id="A0A252F199"/>
<reference evidence="5 6" key="1">
    <citation type="submission" date="2017-05" db="EMBL/GenBank/DDBJ databases">
        <title>Butyricicoccus porcorum sp. nov. a butyrate-producing bacterium from the swine intestinal tract.</title>
        <authorList>
            <person name="Trachsel J."/>
            <person name="Humphrey S."/>
            <person name="Allen H.K."/>
        </authorList>
    </citation>
    <scope>NUCLEOTIDE SEQUENCE [LARGE SCALE GENOMIC DNA]</scope>
    <source>
        <strain evidence="5">BB10</strain>
    </source>
</reference>
<comment type="caution">
    <text evidence="5">The sequence shown here is derived from an EMBL/GenBank/DDBJ whole genome shotgun (WGS) entry which is preliminary data.</text>
</comment>
<protein>
    <submittedName>
        <fullName evidence="5">YigZ family protein</fullName>
    </submittedName>
</protein>
<sequence>MNDSYLVPAGYGEGLYEDRRSKFIGEIFPVETPEEAIARIAEVKAKYRDARHHCYAYIIREGNYMRYSDDGEPQGTAGMPMLDVLRRENITNVCCVVTRYFGGVLLGTGGLVRAYTKSAQLGLEAAGINQMSSYSVLLITCPYSLLGVVQNILPEHDCMTDDIEYAADVTLTVTLPEGGEEALAAALRDATSAAVDVEVMESRFMGRRLR</sequence>
<evidence type="ECO:0000259" key="3">
    <source>
        <dbReference type="Pfam" id="PF09186"/>
    </source>
</evidence>
<dbReference type="SUPFAM" id="SSF54211">
    <property type="entry name" value="Ribosomal protein S5 domain 2-like"/>
    <property type="match status" value="1"/>
</dbReference>
<dbReference type="InterPro" id="IPR035647">
    <property type="entry name" value="EFG_III/V"/>
</dbReference>
<dbReference type="OrthoDB" id="9813771at2"/>
<dbReference type="NCBIfam" id="TIGR00257">
    <property type="entry name" value="IMPACT_YIGZ"/>
    <property type="match status" value="1"/>
</dbReference>
<evidence type="ECO:0000313" key="5">
    <source>
        <dbReference type="EMBL" id="OUM19499.1"/>
    </source>
</evidence>
<proteinExistence type="inferred from homology"/>
<keyword evidence="6" id="KW-1185">Reference proteome</keyword>
<dbReference type="Gene3D" id="3.30.70.240">
    <property type="match status" value="1"/>
</dbReference>
<evidence type="ECO:0000313" key="6">
    <source>
        <dbReference type="Proteomes" id="UP000194903"/>
    </source>
</evidence>
<feature type="domain" description="UPF0029" evidence="3">
    <location>
        <begin position="139"/>
        <end position="193"/>
    </location>
</feature>
<feature type="domain" description="Impact N-terminal" evidence="2">
    <location>
        <begin position="19"/>
        <end position="120"/>
    </location>
</feature>
<dbReference type="Pfam" id="PF09186">
    <property type="entry name" value="DUF1949"/>
    <property type="match status" value="1"/>
</dbReference>
<dbReference type="InterPro" id="IPR036956">
    <property type="entry name" value="Impact_N_sf"/>
</dbReference>
<dbReference type="Pfam" id="PF01205">
    <property type="entry name" value="Impact_N"/>
    <property type="match status" value="1"/>
</dbReference>
<evidence type="ECO:0000313" key="4">
    <source>
        <dbReference type="EMBL" id="OUM19347.1"/>
    </source>
</evidence>
<evidence type="ECO:0000256" key="1">
    <source>
        <dbReference type="ARBA" id="ARBA00007665"/>
    </source>
</evidence>
<dbReference type="PANTHER" id="PTHR16301">
    <property type="entry name" value="IMPACT-RELATED"/>
    <property type="match status" value="1"/>
</dbReference>
<dbReference type="EMBL" id="NHOC01000020">
    <property type="protein sequence ID" value="OUM19347.1"/>
    <property type="molecule type" value="Genomic_DNA"/>
</dbReference>
<dbReference type="GO" id="GO:0005737">
    <property type="term" value="C:cytoplasm"/>
    <property type="evidence" value="ECO:0007669"/>
    <property type="project" value="TreeGrafter"/>
</dbReference>